<keyword evidence="2" id="KW-1185">Reference proteome</keyword>
<accession>A0A6A5QDW9</accession>
<evidence type="ECO:0000313" key="2">
    <source>
        <dbReference type="Proteomes" id="UP000800096"/>
    </source>
</evidence>
<reference evidence="1" key="1">
    <citation type="journal article" date="2020" name="Stud. Mycol.">
        <title>101 Dothideomycetes genomes: a test case for predicting lifestyles and emergence of pathogens.</title>
        <authorList>
            <person name="Haridas S."/>
            <person name="Albert R."/>
            <person name="Binder M."/>
            <person name="Bloem J."/>
            <person name="Labutti K."/>
            <person name="Salamov A."/>
            <person name="Andreopoulos B."/>
            <person name="Baker S."/>
            <person name="Barry K."/>
            <person name="Bills G."/>
            <person name="Bluhm B."/>
            <person name="Cannon C."/>
            <person name="Castanera R."/>
            <person name="Culley D."/>
            <person name="Daum C."/>
            <person name="Ezra D."/>
            <person name="Gonzalez J."/>
            <person name="Henrissat B."/>
            <person name="Kuo A."/>
            <person name="Liang C."/>
            <person name="Lipzen A."/>
            <person name="Lutzoni F."/>
            <person name="Magnuson J."/>
            <person name="Mondo S."/>
            <person name="Nolan M."/>
            <person name="Ohm R."/>
            <person name="Pangilinan J."/>
            <person name="Park H.-J."/>
            <person name="Ramirez L."/>
            <person name="Alfaro M."/>
            <person name="Sun H."/>
            <person name="Tritt A."/>
            <person name="Yoshinaga Y."/>
            <person name="Zwiers L.-H."/>
            <person name="Turgeon B."/>
            <person name="Goodwin S."/>
            <person name="Spatafora J."/>
            <person name="Crous P."/>
            <person name="Grigoriev I."/>
        </authorList>
    </citation>
    <scope>NUCLEOTIDE SEQUENCE</scope>
    <source>
        <strain evidence="1">HMLAC05119</strain>
    </source>
</reference>
<dbReference type="EMBL" id="ML979139">
    <property type="protein sequence ID" value="KAF1913068.1"/>
    <property type="molecule type" value="Genomic_DNA"/>
</dbReference>
<gene>
    <name evidence="1" type="ORF">BDU57DRAFT_521756</name>
</gene>
<proteinExistence type="predicted"/>
<name>A0A6A5QDW9_AMPQU</name>
<protein>
    <submittedName>
        <fullName evidence="1">Uncharacterized protein</fullName>
    </submittedName>
</protein>
<organism evidence="1 2">
    <name type="scientific">Ampelomyces quisqualis</name>
    <name type="common">Powdery mildew agent</name>
    <dbReference type="NCBI Taxonomy" id="50730"/>
    <lineage>
        <taxon>Eukaryota</taxon>
        <taxon>Fungi</taxon>
        <taxon>Dikarya</taxon>
        <taxon>Ascomycota</taxon>
        <taxon>Pezizomycotina</taxon>
        <taxon>Dothideomycetes</taxon>
        <taxon>Pleosporomycetidae</taxon>
        <taxon>Pleosporales</taxon>
        <taxon>Pleosporineae</taxon>
        <taxon>Phaeosphaeriaceae</taxon>
        <taxon>Ampelomyces</taxon>
    </lineage>
</organism>
<evidence type="ECO:0000313" key="1">
    <source>
        <dbReference type="EMBL" id="KAF1913068.1"/>
    </source>
</evidence>
<sequence>MISIEQSAIQVVNVIPLYPFAIFQLMAGMRKPSCCRMTLKHGLEETSGELQKSLIRCFVTPSSGFASRDFCPI</sequence>
<dbReference type="Proteomes" id="UP000800096">
    <property type="component" value="Unassembled WGS sequence"/>
</dbReference>
<dbReference type="AlphaFoldDB" id="A0A6A5QDW9"/>